<feature type="domain" description="Glycoside-hydrolase family GH114 TIM-barrel" evidence="1">
    <location>
        <begin position="39"/>
        <end position="255"/>
    </location>
</feature>
<accession>K3X8A1</accession>
<dbReference type="Gene3D" id="3.20.20.70">
    <property type="entry name" value="Aldolase class I"/>
    <property type="match status" value="1"/>
</dbReference>
<dbReference type="eggNOG" id="ENOG502RCTR">
    <property type="taxonomic scope" value="Eukaryota"/>
</dbReference>
<dbReference type="OMA" id="EYSECET"/>
<dbReference type="InterPro" id="IPR017853">
    <property type="entry name" value="GH"/>
</dbReference>
<dbReference type="InterPro" id="IPR004352">
    <property type="entry name" value="GH114_TIM-barrel"/>
</dbReference>
<reference evidence="3" key="2">
    <citation type="submission" date="2010-04" db="EMBL/GenBank/DDBJ databases">
        <authorList>
            <person name="Buell R."/>
            <person name="Hamilton J."/>
            <person name="Hostetler J."/>
        </authorList>
    </citation>
    <scope>NUCLEOTIDE SEQUENCE [LARGE SCALE GENOMIC DNA]</scope>
    <source>
        <strain evidence="3">DAOM:BR144</strain>
    </source>
</reference>
<dbReference type="SUPFAM" id="SSF51445">
    <property type="entry name" value="(Trans)glycosidases"/>
    <property type="match status" value="1"/>
</dbReference>
<dbReference type="EnsemblProtists" id="PYU1_T013450">
    <property type="protein sequence ID" value="PYU1_T013450"/>
    <property type="gene ID" value="PYU1_G013421"/>
</dbReference>
<dbReference type="PANTHER" id="PTHR35273:SF2">
    <property type="entry name" value="ALPHA-GALACTOSIDASE"/>
    <property type="match status" value="1"/>
</dbReference>
<dbReference type="InterPro" id="IPR013785">
    <property type="entry name" value="Aldolase_TIM"/>
</dbReference>
<reference evidence="3" key="1">
    <citation type="journal article" date="2010" name="Genome Biol.">
        <title>Genome sequence of the necrotrophic plant pathogen Pythium ultimum reveals original pathogenicity mechanisms and effector repertoire.</title>
        <authorList>
            <person name="Levesque C.A."/>
            <person name="Brouwer H."/>
            <person name="Cano L."/>
            <person name="Hamilton J.P."/>
            <person name="Holt C."/>
            <person name="Huitema E."/>
            <person name="Raffaele S."/>
            <person name="Robideau G.P."/>
            <person name="Thines M."/>
            <person name="Win J."/>
            <person name="Zerillo M.M."/>
            <person name="Beakes G.W."/>
            <person name="Boore J.L."/>
            <person name="Busam D."/>
            <person name="Dumas B."/>
            <person name="Ferriera S."/>
            <person name="Fuerstenberg S.I."/>
            <person name="Gachon C.M."/>
            <person name="Gaulin E."/>
            <person name="Govers F."/>
            <person name="Grenville-Briggs L."/>
            <person name="Horner N."/>
            <person name="Hostetler J."/>
            <person name="Jiang R.H."/>
            <person name="Johnson J."/>
            <person name="Krajaejun T."/>
            <person name="Lin H."/>
            <person name="Meijer H.J."/>
            <person name="Moore B."/>
            <person name="Morris P."/>
            <person name="Phuntmart V."/>
            <person name="Puiu D."/>
            <person name="Shetty J."/>
            <person name="Stajich J.E."/>
            <person name="Tripathy S."/>
            <person name="Wawra S."/>
            <person name="van West P."/>
            <person name="Whitty B.R."/>
            <person name="Coutinho P.M."/>
            <person name="Henrissat B."/>
            <person name="Martin F."/>
            <person name="Thomas P.D."/>
            <person name="Tyler B.M."/>
            <person name="De Vries R.P."/>
            <person name="Kamoun S."/>
            <person name="Yandell M."/>
            <person name="Tisserat N."/>
            <person name="Buell C.R."/>
        </authorList>
    </citation>
    <scope>NUCLEOTIDE SEQUENCE</scope>
    <source>
        <strain evidence="3">DAOM:BR144</strain>
    </source>
</reference>
<dbReference type="VEuPathDB" id="FungiDB:PYU1_G013421"/>
<dbReference type="Pfam" id="PF03537">
    <property type="entry name" value="Glyco_hydro_114"/>
    <property type="match status" value="1"/>
</dbReference>
<keyword evidence="3" id="KW-1185">Reference proteome</keyword>
<dbReference type="EMBL" id="GL376609">
    <property type="status" value="NOT_ANNOTATED_CDS"/>
    <property type="molecule type" value="Genomic_DNA"/>
</dbReference>
<protein>
    <recommendedName>
        <fullName evidence="1">Glycoside-hydrolase family GH114 TIM-barrel domain-containing protein</fullName>
    </recommendedName>
</protein>
<evidence type="ECO:0000259" key="1">
    <source>
        <dbReference type="Pfam" id="PF03537"/>
    </source>
</evidence>
<dbReference type="PANTHER" id="PTHR35273">
    <property type="entry name" value="ALPHA-1,4 POLYGALACTOSAMINIDASE, PUTATIVE (AFU_ORTHOLOGUE AFUA_3G07890)-RELATED"/>
    <property type="match status" value="1"/>
</dbReference>
<dbReference type="Proteomes" id="UP000019132">
    <property type="component" value="Unassembled WGS sequence"/>
</dbReference>
<dbReference type="HOGENOM" id="CLU_051214_3_0_1"/>
<dbReference type="STRING" id="431595.K3X8A1"/>
<organism evidence="2 3">
    <name type="scientific">Globisporangium ultimum (strain ATCC 200006 / CBS 805.95 / DAOM BR144)</name>
    <name type="common">Pythium ultimum</name>
    <dbReference type="NCBI Taxonomy" id="431595"/>
    <lineage>
        <taxon>Eukaryota</taxon>
        <taxon>Sar</taxon>
        <taxon>Stramenopiles</taxon>
        <taxon>Oomycota</taxon>
        <taxon>Peronosporomycetes</taxon>
        <taxon>Pythiales</taxon>
        <taxon>Pythiaceae</taxon>
        <taxon>Globisporangium</taxon>
    </lineage>
</organism>
<sequence length="265" mass="29294">MPTTAPEVPANSSSHATDVAASVGGDADITWWKPAPGTSYQIQLNGKLDLTREVKMYDIDLYDTDAKVISNLKAKGIKVVCYFSAGTYENWRSDNNKFTKDMYSKGLPEWEGEYWLDTRNAKVREIMKARIQLAKQKGCDGVDPDNVDAAFNDSGFPLTGATQLDYNKFLASTAHSLGLAVGLKNDLQQVAALASVFDFAVNEQCAAYNECKTLQPFIKLNKAVFGIEYDGDKTKVCKASNALNMDTLFKDLSLKSEYYSCREHA</sequence>
<name>K3X8A1_GLOUD</name>
<reference evidence="2" key="3">
    <citation type="submission" date="2015-02" db="UniProtKB">
        <authorList>
            <consortium name="EnsemblProtists"/>
        </authorList>
    </citation>
    <scope>IDENTIFICATION</scope>
    <source>
        <strain evidence="2">DAOM BR144</strain>
    </source>
</reference>
<proteinExistence type="predicted"/>
<evidence type="ECO:0000313" key="3">
    <source>
        <dbReference type="Proteomes" id="UP000019132"/>
    </source>
</evidence>
<dbReference type="AlphaFoldDB" id="K3X8A1"/>
<dbReference type="InParanoid" id="K3X8A1"/>
<evidence type="ECO:0000313" key="2">
    <source>
        <dbReference type="EnsemblProtists" id="PYU1_T013450"/>
    </source>
</evidence>